<evidence type="ECO:0000259" key="3">
    <source>
        <dbReference type="PROSITE" id="PS50048"/>
    </source>
</evidence>
<feature type="coiled-coil region" evidence="2">
    <location>
        <begin position="104"/>
        <end position="131"/>
    </location>
</feature>
<dbReference type="OrthoDB" id="10261408at2759"/>
<accession>A0A517LP25</accession>
<dbReference type="PROSITE" id="PS50048">
    <property type="entry name" value="ZN2_CY6_FUNGAL_2"/>
    <property type="match status" value="1"/>
</dbReference>
<feature type="domain" description="Zn(2)-C6 fungal-type" evidence="3">
    <location>
        <begin position="64"/>
        <end position="95"/>
    </location>
</feature>
<dbReference type="STRING" id="50376.A0A517LP25"/>
<dbReference type="InterPro" id="IPR001138">
    <property type="entry name" value="Zn2Cys6_DnaBD"/>
</dbReference>
<keyword evidence="2" id="KW-0175">Coiled coil</keyword>
<dbReference type="Pfam" id="PF00172">
    <property type="entry name" value="Zn_clus"/>
    <property type="match status" value="1"/>
</dbReference>
<dbReference type="InterPro" id="IPR036864">
    <property type="entry name" value="Zn2-C6_fun-type_DNA-bd_sf"/>
</dbReference>
<dbReference type="PANTHER" id="PTHR47256">
    <property type="entry name" value="ZN(II)2CYS6 TRANSCRIPTION FACTOR (EUROFUNG)-RELATED"/>
    <property type="match status" value="1"/>
</dbReference>
<dbReference type="PANTHER" id="PTHR47256:SF1">
    <property type="entry name" value="ZN(II)2CYS6 TRANSCRIPTION FACTOR (EUROFUNG)"/>
    <property type="match status" value="1"/>
</dbReference>
<evidence type="ECO:0000256" key="2">
    <source>
        <dbReference type="SAM" id="Coils"/>
    </source>
</evidence>
<evidence type="ECO:0000256" key="1">
    <source>
        <dbReference type="ARBA" id="ARBA00023242"/>
    </source>
</evidence>
<proteinExistence type="predicted"/>
<dbReference type="CDD" id="cd00067">
    <property type="entry name" value="GAL4"/>
    <property type="match status" value="1"/>
</dbReference>
<gene>
    <name evidence="4" type="ORF">FKW77_006125</name>
</gene>
<keyword evidence="1" id="KW-0539">Nucleus</keyword>
<sequence>MSQNSRWVSGRLQPIAPGLLAGSSVDDGGNSRLSMNLRNQAEAEVAGKPALKPSTKRQAVTSVACGHCQKQKCKCDGVRPMCGPCGKRGRQDCTYDLPRDQRRSTFMRERIEELNREMSELKDIIRSICSAEDHEAAVEAARTLIVTDFENVQEIAQLLRSSESLPHLATPDFRRSAGDVDLQSLQDCTHSMPLPHAMSLSTDRFQLSVPYSTYPTVVPQHSHLPVQMANAIYVPQAASSNSSAGEYWTSPMGSSFSAQDLSLCSWTPALPED</sequence>
<dbReference type="Proteomes" id="UP000316270">
    <property type="component" value="Chromosome 17"/>
</dbReference>
<dbReference type="AlphaFoldDB" id="A0A517LP25"/>
<dbReference type="GO" id="GO:0008270">
    <property type="term" value="F:zinc ion binding"/>
    <property type="evidence" value="ECO:0007669"/>
    <property type="project" value="InterPro"/>
</dbReference>
<evidence type="ECO:0000313" key="4">
    <source>
        <dbReference type="EMBL" id="QDS77394.1"/>
    </source>
</evidence>
<keyword evidence="5" id="KW-1185">Reference proteome</keyword>
<name>A0A517LP25_9PEZI</name>
<dbReference type="GO" id="GO:0000981">
    <property type="term" value="F:DNA-binding transcription factor activity, RNA polymerase II-specific"/>
    <property type="evidence" value="ECO:0007669"/>
    <property type="project" value="InterPro"/>
</dbReference>
<dbReference type="EMBL" id="CP042201">
    <property type="protein sequence ID" value="QDS77394.1"/>
    <property type="molecule type" value="Genomic_DNA"/>
</dbReference>
<dbReference type="Gene3D" id="4.10.240.10">
    <property type="entry name" value="Zn(2)-C6 fungal-type DNA-binding domain"/>
    <property type="match status" value="1"/>
</dbReference>
<dbReference type="SUPFAM" id="SSF57701">
    <property type="entry name" value="Zn2/Cys6 DNA-binding domain"/>
    <property type="match status" value="1"/>
</dbReference>
<protein>
    <recommendedName>
        <fullName evidence="3">Zn(2)-C6 fungal-type domain-containing protein</fullName>
    </recommendedName>
</protein>
<organism evidence="4 5">
    <name type="scientific">Venturia effusa</name>
    <dbReference type="NCBI Taxonomy" id="50376"/>
    <lineage>
        <taxon>Eukaryota</taxon>
        <taxon>Fungi</taxon>
        <taxon>Dikarya</taxon>
        <taxon>Ascomycota</taxon>
        <taxon>Pezizomycotina</taxon>
        <taxon>Dothideomycetes</taxon>
        <taxon>Pleosporomycetidae</taxon>
        <taxon>Venturiales</taxon>
        <taxon>Venturiaceae</taxon>
        <taxon>Venturia</taxon>
    </lineage>
</organism>
<reference evidence="4 5" key="1">
    <citation type="submission" date="2019-07" db="EMBL/GenBank/DDBJ databases">
        <title>Finished genome of Venturia effusa.</title>
        <authorList>
            <person name="Young C.A."/>
            <person name="Cox M.P."/>
            <person name="Ganley A.R.D."/>
            <person name="David W.J."/>
        </authorList>
    </citation>
    <scope>NUCLEOTIDE SEQUENCE [LARGE SCALE GENOMIC DNA]</scope>
    <source>
        <strain evidence="5">albino</strain>
    </source>
</reference>
<evidence type="ECO:0000313" key="5">
    <source>
        <dbReference type="Proteomes" id="UP000316270"/>
    </source>
</evidence>
<dbReference type="SMART" id="SM00066">
    <property type="entry name" value="GAL4"/>
    <property type="match status" value="1"/>
</dbReference>
<dbReference type="InterPro" id="IPR053187">
    <property type="entry name" value="Notoamide_regulator"/>
</dbReference>